<comment type="caution">
    <text evidence="1">The sequence shown here is derived from an EMBL/GenBank/DDBJ whole genome shotgun (WGS) entry which is preliminary data.</text>
</comment>
<gene>
    <name evidence="1" type="ORF">CDAR_103671</name>
</gene>
<reference evidence="1 2" key="1">
    <citation type="submission" date="2021-06" db="EMBL/GenBank/DDBJ databases">
        <title>Caerostris darwini draft genome.</title>
        <authorList>
            <person name="Kono N."/>
            <person name="Arakawa K."/>
        </authorList>
    </citation>
    <scope>NUCLEOTIDE SEQUENCE [LARGE SCALE GENOMIC DNA]</scope>
</reference>
<protein>
    <submittedName>
        <fullName evidence="1">Uncharacterized protein</fullName>
    </submittedName>
</protein>
<dbReference type="AlphaFoldDB" id="A0AAV4PJN9"/>
<keyword evidence="2" id="KW-1185">Reference proteome</keyword>
<proteinExistence type="predicted"/>
<sequence>MEELAAHGMAVLVKLEERQGFWEINGIVNSMLLNCSTRMSDKSRLSVNHDHDLIRQIFGLEIVKLLSITGGSPVTFVELKDARSLNGINVDMLHSAVIGVVMHLTCPIPCGGGHVEHLLL</sequence>
<dbReference type="Proteomes" id="UP001054837">
    <property type="component" value="Unassembled WGS sequence"/>
</dbReference>
<organism evidence="1 2">
    <name type="scientific">Caerostris darwini</name>
    <dbReference type="NCBI Taxonomy" id="1538125"/>
    <lineage>
        <taxon>Eukaryota</taxon>
        <taxon>Metazoa</taxon>
        <taxon>Ecdysozoa</taxon>
        <taxon>Arthropoda</taxon>
        <taxon>Chelicerata</taxon>
        <taxon>Arachnida</taxon>
        <taxon>Araneae</taxon>
        <taxon>Araneomorphae</taxon>
        <taxon>Entelegynae</taxon>
        <taxon>Araneoidea</taxon>
        <taxon>Araneidae</taxon>
        <taxon>Caerostris</taxon>
    </lineage>
</organism>
<dbReference type="EMBL" id="BPLQ01003025">
    <property type="protein sequence ID" value="GIX97276.1"/>
    <property type="molecule type" value="Genomic_DNA"/>
</dbReference>
<evidence type="ECO:0000313" key="1">
    <source>
        <dbReference type="EMBL" id="GIX97276.1"/>
    </source>
</evidence>
<evidence type="ECO:0000313" key="2">
    <source>
        <dbReference type="Proteomes" id="UP001054837"/>
    </source>
</evidence>
<accession>A0AAV4PJN9</accession>
<name>A0AAV4PJN9_9ARAC</name>